<feature type="region of interest" description="Disordered" evidence="1">
    <location>
        <begin position="1"/>
        <end position="95"/>
    </location>
</feature>
<evidence type="ECO:0000313" key="3">
    <source>
        <dbReference type="Proteomes" id="UP000287651"/>
    </source>
</evidence>
<comment type="caution">
    <text evidence="2">The sequence shown here is derived from an EMBL/GenBank/DDBJ whole genome shotgun (WGS) entry which is preliminary data.</text>
</comment>
<sequence length="197" mass="19726">MKDKKGGNGGGGSGKKGGDVPVQKKATCNTNEPKNGNGGNSKKGGGGNQNQGGGGGGSAAKNNGVGVGKNGGNAGPQNGRNGANSNKGVPIGNGNVNASGQAANCSTNPVNGAKRVFVKNEVGGGGHLMMNPSMIGKGLPGLGLVHQIVGFRNLFRFEHMQAAFAVLRMMTEPFEVSSVSMADRTLVCTEIEKMSMA</sequence>
<feature type="compositionally biased region" description="Polar residues" evidence="1">
    <location>
        <begin position="76"/>
        <end position="87"/>
    </location>
</feature>
<evidence type="ECO:0000313" key="2">
    <source>
        <dbReference type="EMBL" id="RRT62541.1"/>
    </source>
</evidence>
<proteinExistence type="predicted"/>
<name>A0A426ZEZ7_ENSVE</name>
<organism evidence="2 3">
    <name type="scientific">Ensete ventricosum</name>
    <name type="common">Abyssinian banana</name>
    <name type="synonym">Musa ensete</name>
    <dbReference type="NCBI Taxonomy" id="4639"/>
    <lineage>
        <taxon>Eukaryota</taxon>
        <taxon>Viridiplantae</taxon>
        <taxon>Streptophyta</taxon>
        <taxon>Embryophyta</taxon>
        <taxon>Tracheophyta</taxon>
        <taxon>Spermatophyta</taxon>
        <taxon>Magnoliopsida</taxon>
        <taxon>Liliopsida</taxon>
        <taxon>Zingiberales</taxon>
        <taxon>Musaceae</taxon>
        <taxon>Ensete</taxon>
    </lineage>
</organism>
<dbReference type="Proteomes" id="UP000287651">
    <property type="component" value="Unassembled WGS sequence"/>
</dbReference>
<feature type="compositionally biased region" description="Gly residues" evidence="1">
    <location>
        <begin position="65"/>
        <end position="74"/>
    </location>
</feature>
<dbReference type="EMBL" id="AMZH03006939">
    <property type="protein sequence ID" value="RRT62541.1"/>
    <property type="molecule type" value="Genomic_DNA"/>
</dbReference>
<feature type="compositionally biased region" description="Gly residues" evidence="1">
    <location>
        <begin position="36"/>
        <end position="58"/>
    </location>
</feature>
<gene>
    <name evidence="2" type="ORF">B296_00026828</name>
</gene>
<reference evidence="2 3" key="1">
    <citation type="journal article" date="2014" name="Agronomy (Basel)">
        <title>A Draft Genome Sequence for Ensete ventricosum, the Drought-Tolerant Tree Against Hunger.</title>
        <authorList>
            <person name="Harrison J."/>
            <person name="Moore K.A."/>
            <person name="Paszkiewicz K."/>
            <person name="Jones T."/>
            <person name="Grant M."/>
            <person name="Ambacheew D."/>
            <person name="Muzemil S."/>
            <person name="Studholme D.J."/>
        </authorList>
    </citation>
    <scope>NUCLEOTIDE SEQUENCE [LARGE SCALE GENOMIC DNA]</scope>
</reference>
<dbReference type="AlphaFoldDB" id="A0A426ZEZ7"/>
<evidence type="ECO:0000256" key="1">
    <source>
        <dbReference type="SAM" id="MobiDB-lite"/>
    </source>
</evidence>
<protein>
    <submittedName>
        <fullName evidence="2">Uncharacterized protein</fullName>
    </submittedName>
</protein>
<accession>A0A426ZEZ7</accession>